<proteinExistence type="predicted"/>
<dbReference type="Proteomes" id="UP000220527">
    <property type="component" value="Unassembled WGS sequence"/>
</dbReference>
<dbReference type="EMBL" id="NQWI01000149">
    <property type="protein sequence ID" value="PDW01193.1"/>
    <property type="molecule type" value="Genomic_DNA"/>
</dbReference>
<dbReference type="RefSeq" id="WP_097645760.1">
    <property type="nucleotide sequence ID" value="NZ_NQWI01000149.1"/>
</dbReference>
<evidence type="ECO:0000259" key="2">
    <source>
        <dbReference type="Pfam" id="PF00931"/>
    </source>
</evidence>
<dbReference type="Gene3D" id="3.40.50.300">
    <property type="entry name" value="P-loop containing nucleotide triphosphate hydrolases"/>
    <property type="match status" value="1"/>
</dbReference>
<dbReference type="InterPro" id="IPR011990">
    <property type="entry name" value="TPR-like_helical_dom_sf"/>
</dbReference>
<dbReference type="Pfam" id="PF03704">
    <property type="entry name" value="BTAD"/>
    <property type="match status" value="1"/>
</dbReference>
<dbReference type="InterPro" id="IPR002182">
    <property type="entry name" value="NB-ARC"/>
</dbReference>
<dbReference type="Pfam" id="PF00931">
    <property type="entry name" value="NB-ARC"/>
    <property type="match status" value="1"/>
</dbReference>
<accession>A0A2A6RE30</accession>
<dbReference type="SUPFAM" id="SSF48452">
    <property type="entry name" value="TPR-like"/>
    <property type="match status" value="1"/>
</dbReference>
<feature type="domain" description="NB-ARC" evidence="2">
    <location>
        <begin position="117"/>
        <end position="228"/>
    </location>
</feature>
<dbReference type="SUPFAM" id="SSF52540">
    <property type="entry name" value="P-loop containing nucleoside triphosphate hydrolases"/>
    <property type="match status" value="1"/>
</dbReference>
<evidence type="ECO:0000313" key="5">
    <source>
        <dbReference type="Proteomes" id="UP000220527"/>
    </source>
</evidence>
<dbReference type="PANTHER" id="PTHR47691">
    <property type="entry name" value="REGULATOR-RELATED"/>
    <property type="match status" value="1"/>
</dbReference>
<evidence type="ECO:0000259" key="3">
    <source>
        <dbReference type="Pfam" id="PF03704"/>
    </source>
</evidence>
<reference evidence="5" key="1">
    <citation type="submission" date="2017-08" db="EMBL/GenBank/DDBJ databases">
        <authorList>
            <person name="Grouzdev D.S."/>
            <person name="Gaisin V.A."/>
            <person name="Rysina M.S."/>
            <person name="Gorlenko V.M."/>
        </authorList>
    </citation>
    <scope>NUCLEOTIDE SEQUENCE [LARGE SCALE GENOMIC DNA]</scope>
    <source>
        <strain evidence="5">Kir15-3F</strain>
    </source>
</reference>
<sequence>MRYYGQQLLQFEPWNEAVHRALIASLIAAGKPHAALRQFELCHKALIDHLGLEPEAETRALIEPLQVMVHEPAQRKPLRRRSTRASLKRHKQPNVERNQNRFIGRTAELLACERFLSSSTRLLSIVGPGGIGKSRLAHQVLRLAEGHFRDGVLMQKLCGNSAPDPVTGVAQALGLHAAATCTDMVAALAQRELLLLLDGFDPQRHSRNLLLALQQQAPKVKLLVTTRQPLGLAHEQSLWLKGLINDCVHASSGFERCEATQLFIARSAERGAQLDQADLKTVAQICWQLDGIPRAIELAVALTVNYSCSAIAELVLPEG</sequence>
<feature type="domain" description="Bacterial transcriptional activator" evidence="3">
    <location>
        <begin position="6"/>
        <end position="63"/>
    </location>
</feature>
<dbReference type="PANTHER" id="PTHR47691:SF3">
    <property type="entry name" value="HTH-TYPE TRANSCRIPTIONAL REGULATOR RV0890C-RELATED"/>
    <property type="match status" value="1"/>
</dbReference>
<dbReference type="OrthoDB" id="9812579at2"/>
<feature type="compositionally biased region" description="Basic residues" evidence="1">
    <location>
        <begin position="76"/>
        <end position="92"/>
    </location>
</feature>
<protein>
    <submittedName>
        <fullName evidence="4">Uncharacterized protein</fullName>
    </submittedName>
</protein>
<name>A0A2A6RE30_9CHLR</name>
<evidence type="ECO:0000256" key="1">
    <source>
        <dbReference type="SAM" id="MobiDB-lite"/>
    </source>
</evidence>
<dbReference type="InterPro" id="IPR027417">
    <property type="entry name" value="P-loop_NTPase"/>
</dbReference>
<dbReference type="InterPro" id="IPR005158">
    <property type="entry name" value="BTAD"/>
</dbReference>
<dbReference type="AlphaFoldDB" id="A0A2A6RE30"/>
<gene>
    <name evidence="4" type="ORF">CJ255_19495</name>
</gene>
<comment type="caution">
    <text evidence="4">The sequence shown here is derived from an EMBL/GenBank/DDBJ whole genome shotgun (WGS) entry which is preliminary data.</text>
</comment>
<keyword evidence="5" id="KW-1185">Reference proteome</keyword>
<feature type="region of interest" description="Disordered" evidence="1">
    <location>
        <begin position="73"/>
        <end position="94"/>
    </location>
</feature>
<evidence type="ECO:0000313" key="4">
    <source>
        <dbReference type="EMBL" id="PDW01193.1"/>
    </source>
</evidence>
<organism evidence="4 5">
    <name type="scientific">Candidatus Viridilinea mediisalina</name>
    <dbReference type="NCBI Taxonomy" id="2024553"/>
    <lineage>
        <taxon>Bacteria</taxon>
        <taxon>Bacillati</taxon>
        <taxon>Chloroflexota</taxon>
        <taxon>Chloroflexia</taxon>
        <taxon>Chloroflexales</taxon>
        <taxon>Chloroflexineae</taxon>
        <taxon>Oscillochloridaceae</taxon>
        <taxon>Candidatus Viridilinea</taxon>
    </lineage>
</organism>